<dbReference type="Proteomes" id="UP000515151">
    <property type="component" value="Chromosome 3"/>
</dbReference>
<feature type="region of interest" description="Disordered" evidence="2">
    <location>
        <begin position="1"/>
        <end position="26"/>
    </location>
</feature>
<gene>
    <name evidence="7" type="primary">LOC116199268</name>
    <name evidence="4" type="ORF">CDL15_Pgr017367</name>
</gene>
<dbReference type="RefSeq" id="XP_031385425.1">
    <property type="nucleotide sequence ID" value="XM_031529565.1"/>
</dbReference>
<dbReference type="InterPro" id="IPR015424">
    <property type="entry name" value="PyrdxlP-dep_Trfase"/>
</dbReference>
<dbReference type="Gene3D" id="3.40.640.10">
    <property type="entry name" value="Type I PLP-dependent aspartate aminotransferase-like (Major domain)"/>
    <property type="match status" value="1"/>
</dbReference>
<evidence type="ECO:0000259" key="3">
    <source>
        <dbReference type="Pfam" id="PF00266"/>
    </source>
</evidence>
<dbReference type="Proteomes" id="UP000197138">
    <property type="component" value="Unassembled WGS sequence"/>
</dbReference>
<feature type="domain" description="Aminotransferase class V" evidence="3">
    <location>
        <begin position="80"/>
        <end position="419"/>
    </location>
</feature>
<organism evidence="4 5">
    <name type="scientific">Punica granatum</name>
    <name type="common">Pomegranate</name>
    <dbReference type="NCBI Taxonomy" id="22663"/>
    <lineage>
        <taxon>Eukaryota</taxon>
        <taxon>Viridiplantae</taxon>
        <taxon>Streptophyta</taxon>
        <taxon>Embryophyta</taxon>
        <taxon>Tracheophyta</taxon>
        <taxon>Spermatophyta</taxon>
        <taxon>Magnoliopsida</taxon>
        <taxon>eudicotyledons</taxon>
        <taxon>Gunneridae</taxon>
        <taxon>Pentapetalae</taxon>
        <taxon>rosids</taxon>
        <taxon>malvids</taxon>
        <taxon>Myrtales</taxon>
        <taxon>Lythraceae</taxon>
        <taxon>Punica</taxon>
    </lineage>
</organism>
<evidence type="ECO:0000256" key="2">
    <source>
        <dbReference type="SAM" id="MobiDB-lite"/>
    </source>
</evidence>
<dbReference type="Pfam" id="PF00266">
    <property type="entry name" value="Aminotran_5"/>
    <property type="match status" value="1"/>
</dbReference>
<dbReference type="Gene3D" id="3.90.1150.10">
    <property type="entry name" value="Aspartate Aminotransferase, domain 1"/>
    <property type="match status" value="1"/>
</dbReference>
<evidence type="ECO:0000313" key="5">
    <source>
        <dbReference type="Proteomes" id="UP000197138"/>
    </source>
</evidence>
<keyword evidence="1" id="KW-0663">Pyridoxal phosphate</keyword>
<evidence type="ECO:0000313" key="7">
    <source>
        <dbReference type="RefSeq" id="XP_031385425.1"/>
    </source>
</evidence>
<dbReference type="InterPro" id="IPR015421">
    <property type="entry name" value="PyrdxlP-dep_Trfase_major"/>
</dbReference>
<dbReference type="GeneID" id="116199268"/>
<dbReference type="EMBL" id="MTKT01000281">
    <property type="protein sequence ID" value="OWM91449.1"/>
    <property type="molecule type" value="Genomic_DNA"/>
</dbReference>
<dbReference type="InterPro" id="IPR015422">
    <property type="entry name" value="PyrdxlP-dep_Trfase_small"/>
</dbReference>
<dbReference type="OrthoDB" id="420046at2759"/>
<accession>A0A218Y3Q4</accession>
<dbReference type="SUPFAM" id="SSF53383">
    <property type="entry name" value="PLP-dependent transferases"/>
    <property type="match status" value="1"/>
</dbReference>
<proteinExistence type="predicted"/>
<reference evidence="6" key="3">
    <citation type="journal article" date="2020" name="Plant Biotechnol. J.">
        <title>The pomegranate (Punica granatum L.) draft genome dissects genetic divergence between soft- and hard-seeded cultivars.</title>
        <authorList>
            <person name="Luo X."/>
            <person name="Li H."/>
            <person name="Wu Z."/>
            <person name="Yao W."/>
            <person name="Zhao P."/>
            <person name="Cao D."/>
            <person name="Yu H."/>
            <person name="Li K."/>
            <person name="Poudel K."/>
            <person name="Zhao D."/>
            <person name="Zhang F."/>
            <person name="Xia X."/>
            <person name="Chen L."/>
            <person name="Wang Q."/>
            <person name="Jing D."/>
            <person name="Cao S."/>
        </authorList>
    </citation>
    <scope>NUCLEOTIDE SEQUENCE [LARGE SCALE GENOMIC DNA]</scope>
</reference>
<dbReference type="AlphaFoldDB" id="A0A218Y3Q4"/>
<protein>
    <submittedName>
        <fullName evidence="7">Uncharacterized protein LOC116199268</fullName>
    </submittedName>
</protein>
<evidence type="ECO:0000313" key="4">
    <source>
        <dbReference type="EMBL" id="OWM91449.1"/>
    </source>
</evidence>
<feature type="compositionally biased region" description="Polar residues" evidence="2">
    <location>
        <begin position="14"/>
        <end position="24"/>
    </location>
</feature>
<evidence type="ECO:0000313" key="6">
    <source>
        <dbReference type="Proteomes" id="UP000515151"/>
    </source>
</evidence>
<reference evidence="7" key="4">
    <citation type="submission" date="2025-04" db="UniProtKB">
        <authorList>
            <consortium name="RefSeq"/>
        </authorList>
    </citation>
    <scope>IDENTIFICATION</scope>
    <source>
        <tissue evidence="7">Leaf</tissue>
    </source>
</reference>
<dbReference type="PANTHER" id="PTHR43586">
    <property type="entry name" value="CYSTEINE DESULFURASE"/>
    <property type="match status" value="1"/>
</dbReference>
<sequence>MEIKQQGEAPSTPKPINSINNNHGRNLKVENRSFTPATTLESGVPLQDASFEKKLSWLRPQIIGADADFQSPFGKRLITYADHTASGRSLRYIEDFIVNNILPSYGNTHTTDSYVGHRTTKMVEEAIQYMKRCLGCGPEGALLFCGSGSTGSIKRLQEVMGISVPSILRDRVLKILPNEERWVVFVGPFEHHSNLLSWRQCLAEVVDIGLDDNGLVDMEGLRDKLEYFKDESRPLLGSFSACSNVTGAYSDTRSIAKLLHQYGAFACFDFAASGPYVEIDMRIGEIDGYDAIFLSPHKFLGGPGSPGVLLMSKALYQLTSSAPSTCGGGTVEYVNGFNEKDTIYIENIEERENAGTPQIIQTTRAAMTFWIKDYMGYQVIKKLEHDYITEAIKRLLPNTNIEILGNKATDRQAILSFLIYSTTTASSSSSPTIKGRDGDDRGKGRAEGGLYMWGEVGNRRDKPLHGAFVATLLNDLFGIQARGGCACAGPYGHSLLGITETRSLAIRSIIEKGYLGVKPGWTRISFPYYMSHEEFEFILAALEFLAIYGQRFLPLYRFNLRTGNWAFKKEAFKDLVRKDMNCNYGAVSLARNSHSDGSSKNADIAKEYAAYLKCARYVAGLLPKFPSPHQLSEGIDQDLLYFRM</sequence>
<dbReference type="InterPro" id="IPR000192">
    <property type="entry name" value="Aminotrans_V_dom"/>
</dbReference>
<dbReference type="PANTHER" id="PTHR43586:SF8">
    <property type="entry name" value="CYSTEINE DESULFURASE 1, CHLOROPLASTIC"/>
    <property type="match status" value="1"/>
</dbReference>
<reference evidence="5" key="1">
    <citation type="journal article" date="2017" name="Plant J.">
        <title>The pomegranate (Punica granatum L.) genome and the genomics of punicalagin biosynthesis.</title>
        <authorList>
            <person name="Qin G."/>
            <person name="Xu C."/>
            <person name="Ming R."/>
            <person name="Tang H."/>
            <person name="Guyot R."/>
            <person name="Kramer E.M."/>
            <person name="Hu Y."/>
            <person name="Yi X."/>
            <person name="Qi Y."/>
            <person name="Xu X."/>
            <person name="Gao Z."/>
            <person name="Pan H."/>
            <person name="Jian J."/>
            <person name="Tian Y."/>
            <person name="Yue Z."/>
            <person name="Xu Y."/>
        </authorList>
    </citation>
    <scope>NUCLEOTIDE SEQUENCE [LARGE SCALE GENOMIC DNA]</scope>
    <source>
        <strain evidence="5">cv. Dabenzi</strain>
    </source>
</reference>
<evidence type="ECO:0000256" key="1">
    <source>
        <dbReference type="ARBA" id="ARBA00022898"/>
    </source>
</evidence>
<name>A0A218Y3Q4_PUNGR</name>
<reference evidence="4" key="2">
    <citation type="submission" date="2017-06" db="EMBL/GenBank/DDBJ databases">
        <title>The pomegranate genome and the genomics of punicalagin biosynthesis.</title>
        <authorList>
            <person name="Xu C."/>
        </authorList>
    </citation>
    <scope>NUCLEOTIDE SEQUENCE [LARGE SCALE GENOMIC DNA]</scope>
    <source>
        <tissue evidence="4">Fresh leaf</tissue>
    </source>
</reference>
<keyword evidence="6" id="KW-1185">Reference proteome</keyword>